<reference evidence="3" key="1">
    <citation type="submission" date="2015-06" db="EMBL/GenBank/DDBJ databases">
        <authorList>
            <person name="Bertelli C."/>
        </authorList>
    </citation>
    <scope>NUCLEOTIDE SEQUENCE [LARGE SCALE GENOMIC DNA]</scope>
    <source>
        <strain evidence="3">CRIB-30</strain>
    </source>
</reference>
<organism evidence="2 3">
    <name type="scientific">Estrella lausannensis</name>
    <dbReference type="NCBI Taxonomy" id="483423"/>
    <lineage>
        <taxon>Bacteria</taxon>
        <taxon>Pseudomonadati</taxon>
        <taxon>Chlamydiota</taxon>
        <taxon>Chlamydiia</taxon>
        <taxon>Parachlamydiales</taxon>
        <taxon>Candidatus Criblamydiaceae</taxon>
        <taxon>Estrella</taxon>
    </lineage>
</organism>
<proteinExistence type="predicted"/>
<evidence type="ECO:0000256" key="1">
    <source>
        <dbReference type="SAM" id="SignalP"/>
    </source>
</evidence>
<dbReference type="EMBL" id="CWGJ01000001">
    <property type="protein sequence ID" value="CRX37507.1"/>
    <property type="molecule type" value="Genomic_DNA"/>
</dbReference>
<accession>A0A0H5DN48</accession>
<dbReference type="OrthoDB" id="9782766at2"/>
<sequence>MYPKIKKLALSVFCLFLMSAGHERLAGESYVPVQTFTAVIPGSPTLGDGFGNTVTLHEDKDWLFVTESVAEPEGTVIPGAVYYYKKKGSQFENKQILETGGIGDHLGLLDLQTHGKWLFVSAPGTPLGNTDPSQADFTGALLIYHLEDGEWKLRQTLDRNTPGLEDLTPANPASLNPVIPAQIFQQGASFGFNFSVDLAHGLLLVAAQYQQNLDAENQPLMNSGAVYAFHLSSSKGEWELFQKITNPAGSVANDAFGAQVALYEDMALISNGVVAQTPRLEFTAVSLPVPVPPLPSSPNSSVFLYHFHDKEWHHLQTVSGDQQTGTAITLGPFFSPFITGPVSIGDGFGCALALNKYWAVIGACFEAAAPNGSTTLSGAAYFYSISGSGKDASLVRQQKVFSDDPTTQGTSLINISLRKDTVLISDPLHVGPEGQVNQGAILVYKFHKDRWEHKDTLFDPSGAAKDFFGFGIAQNGDYVAGGTGSFTAAVTFLNVGLPLVVTPFPLNNGKVVLYKRK</sequence>
<dbReference type="Proteomes" id="UP000220251">
    <property type="component" value="Unassembled WGS sequence"/>
</dbReference>
<feature type="signal peptide" evidence="1">
    <location>
        <begin position="1"/>
        <end position="26"/>
    </location>
</feature>
<keyword evidence="3" id="KW-1185">Reference proteome</keyword>
<keyword evidence="1" id="KW-0732">Signal</keyword>
<name>A0A0H5DN48_9BACT</name>
<gene>
    <name evidence="2" type="ORF">ELAC_0145</name>
</gene>
<evidence type="ECO:0000313" key="2">
    <source>
        <dbReference type="EMBL" id="CRX37507.1"/>
    </source>
</evidence>
<feature type="chain" id="PRO_5005218457" evidence="1">
    <location>
        <begin position="27"/>
        <end position="517"/>
    </location>
</feature>
<dbReference type="Gene3D" id="2.130.10.130">
    <property type="entry name" value="Integrin alpha, N-terminal"/>
    <property type="match status" value="1"/>
</dbReference>
<protein>
    <submittedName>
        <fullName evidence="2">Putative secreted protein</fullName>
    </submittedName>
</protein>
<dbReference type="InterPro" id="IPR028994">
    <property type="entry name" value="Integrin_alpha_N"/>
</dbReference>
<dbReference type="PANTHER" id="PTHR36220">
    <property type="entry name" value="UNNAMED PRODUCT"/>
    <property type="match status" value="1"/>
</dbReference>
<dbReference type="AlphaFoldDB" id="A0A0H5DN48"/>
<dbReference type="PANTHER" id="PTHR36220:SF1">
    <property type="entry name" value="GAMMA TUBULIN COMPLEX COMPONENT C-TERMINAL DOMAIN-CONTAINING PROTEIN"/>
    <property type="match status" value="1"/>
</dbReference>
<dbReference type="RefSeq" id="WP_098037359.1">
    <property type="nucleotide sequence ID" value="NZ_CWGJ01000001.1"/>
</dbReference>
<evidence type="ECO:0000313" key="3">
    <source>
        <dbReference type="Proteomes" id="UP000220251"/>
    </source>
</evidence>